<evidence type="ECO:0000313" key="2">
    <source>
        <dbReference type="EMBL" id="KAJ7785961.1"/>
    </source>
</evidence>
<feature type="region of interest" description="Disordered" evidence="1">
    <location>
        <begin position="397"/>
        <end position="425"/>
    </location>
</feature>
<gene>
    <name evidence="2" type="ORF">B0H16DRAFT_11799</name>
</gene>
<keyword evidence="3" id="KW-1185">Reference proteome</keyword>
<reference evidence="2" key="1">
    <citation type="submission" date="2023-03" db="EMBL/GenBank/DDBJ databases">
        <title>Massive genome expansion in bonnet fungi (Mycena s.s.) driven by repeated elements and novel gene families across ecological guilds.</title>
        <authorList>
            <consortium name="Lawrence Berkeley National Laboratory"/>
            <person name="Harder C.B."/>
            <person name="Miyauchi S."/>
            <person name="Viragh M."/>
            <person name="Kuo A."/>
            <person name="Thoen E."/>
            <person name="Andreopoulos B."/>
            <person name="Lu D."/>
            <person name="Skrede I."/>
            <person name="Drula E."/>
            <person name="Henrissat B."/>
            <person name="Morin E."/>
            <person name="Kohler A."/>
            <person name="Barry K."/>
            <person name="LaButti K."/>
            <person name="Morin E."/>
            <person name="Salamov A."/>
            <person name="Lipzen A."/>
            <person name="Mereny Z."/>
            <person name="Hegedus B."/>
            <person name="Baldrian P."/>
            <person name="Stursova M."/>
            <person name="Weitz H."/>
            <person name="Taylor A."/>
            <person name="Grigoriev I.V."/>
            <person name="Nagy L.G."/>
            <person name="Martin F."/>
            <person name="Kauserud H."/>
        </authorList>
    </citation>
    <scope>NUCLEOTIDE SEQUENCE</scope>
    <source>
        <strain evidence="2">CBHHK182m</strain>
    </source>
</reference>
<evidence type="ECO:0000256" key="1">
    <source>
        <dbReference type="SAM" id="MobiDB-lite"/>
    </source>
</evidence>
<feature type="compositionally biased region" description="Low complexity" evidence="1">
    <location>
        <begin position="397"/>
        <end position="411"/>
    </location>
</feature>
<dbReference type="AlphaFoldDB" id="A0AAD7KHM5"/>
<accession>A0AAD7KHM5</accession>
<proteinExistence type="predicted"/>
<organism evidence="2 3">
    <name type="scientific">Mycena metata</name>
    <dbReference type="NCBI Taxonomy" id="1033252"/>
    <lineage>
        <taxon>Eukaryota</taxon>
        <taxon>Fungi</taxon>
        <taxon>Dikarya</taxon>
        <taxon>Basidiomycota</taxon>
        <taxon>Agaricomycotina</taxon>
        <taxon>Agaricomycetes</taxon>
        <taxon>Agaricomycetidae</taxon>
        <taxon>Agaricales</taxon>
        <taxon>Marasmiineae</taxon>
        <taxon>Mycenaceae</taxon>
        <taxon>Mycena</taxon>
    </lineage>
</organism>
<sequence length="637" mass="68094">MDIEFTPPLGETVHCHVSSSQTRKQSSSVRLHFTATLSNQIASGRLQVWSDIPGNGRHSGEWGETDFRLAPPLPVNKDVAAFSLLPDHDSDATGRNITLTADFVLPTSHGRHFSFTYRMLYPSGEIKWLGQYGQNGTLVLELDSDPVVLLEKDSWVSADNQVYRRDSDGRAVQNLEVARLLPRSDYIAHFAAGEDGLLHPKTSALLVLVPRLSGYPVIVPPTLIFAVPSGSSGSLSFTREGTITISGTSSLTFTAYDSESAEEAISALEDAGINARVLAHAPGHVVIASASNETATAVELAAVPILAGASSYRVIQSTVALRTLTSFLPGENENPDDFFVFEPRAQRARFFPAPEGESGDSEGVLYLTTAPSGGRFVLVPALHKVAQWRVGVVTSAPKATSSSSDSNSALLPTPPPSPRLRPLPHRVSESNTNIAVGQSPDPSPDPSFLSLPAAIASSDEPVPRENANESQGAHQRQLIVHPSKRHAGVLDMLQRVFVVLIAWITRLFGGAVVDTSERRRAGTDERTPLLRHAPEERESAVSGARESGYVEPGVEVVVVSTPERGSSGTQLRPVSFDVGAGKTTLLFKTTRPTAAAGFDVPIALDGRALEVDVLHLEDEGVFVVEFETGGGGRVRVG</sequence>
<comment type="caution">
    <text evidence="2">The sequence shown here is derived from an EMBL/GenBank/DDBJ whole genome shotgun (WGS) entry which is preliminary data.</text>
</comment>
<feature type="region of interest" description="Disordered" evidence="1">
    <location>
        <begin position="432"/>
        <end position="451"/>
    </location>
</feature>
<dbReference type="Proteomes" id="UP001215598">
    <property type="component" value="Unassembled WGS sequence"/>
</dbReference>
<dbReference type="EMBL" id="JARKIB010000001">
    <property type="protein sequence ID" value="KAJ7785961.1"/>
    <property type="molecule type" value="Genomic_DNA"/>
</dbReference>
<name>A0AAD7KHM5_9AGAR</name>
<feature type="compositionally biased region" description="Pro residues" evidence="1">
    <location>
        <begin position="412"/>
        <end position="421"/>
    </location>
</feature>
<protein>
    <submittedName>
        <fullName evidence="2">Uncharacterized protein</fullName>
    </submittedName>
</protein>
<evidence type="ECO:0000313" key="3">
    <source>
        <dbReference type="Proteomes" id="UP001215598"/>
    </source>
</evidence>